<dbReference type="KEGG" id="dcp:RN607_04305"/>
<name>A0AA96FEL5_9MICO</name>
<accession>A0AA96FEL5</accession>
<sequence length="298" mass="33475">MSVVPALAAVRTLARADWVPLAQAHAAQADALTAGRRERASRGERHAIEDFLYEYYATKPSHLRRWHPGVGVALQDADEHADWRFYWTSGRRTIVDVEAFMDARASTVGYVETLLKRTATRTASFGCFGLHEWAMVYRMDGDDRRHPLPLRLGAAATDAVVESHPIRCTHFDAFRFFTPEAAPLNELLPTRETQPAMEQPGCLHANMDVYKWALKLTPAVPSSLVLDAFQLALDVRRVDMQASPYDVSSYGLEAIAIETPAGKREYVERQREFAERGAAVRDRLLEAITALRDADSRH</sequence>
<evidence type="ECO:0000313" key="1">
    <source>
        <dbReference type="EMBL" id="WNM28232.1"/>
    </source>
</evidence>
<gene>
    <name evidence="1" type="ORF">RN607_04305</name>
</gene>
<dbReference type="AlphaFoldDB" id="A0AA96FEL5"/>
<reference evidence="1" key="1">
    <citation type="submission" date="2023-09" db="EMBL/GenBank/DDBJ databases">
        <title>Demequina sp. a novel bacteria isolated from Capsicum annuum.</title>
        <authorList>
            <person name="Humaira Z."/>
            <person name="Lee J."/>
            <person name="Cho D."/>
        </authorList>
    </citation>
    <scope>NUCLEOTIDE SEQUENCE</scope>
    <source>
        <strain evidence="1">PMTSA13</strain>
    </source>
</reference>
<dbReference type="EMBL" id="CP134880">
    <property type="protein sequence ID" value="WNM28232.1"/>
    <property type="molecule type" value="Genomic_DNA"/>
</dbReference>
<dbReference type="Proteomes" id="UP001303408">
    <property type="component" value="Chromosome"/>
</dbReference>
<dbReference type="RefSeq" id="WP_313544584.1">
    <property type="nucleotide sequence ID" value="NZ_CP134880.1"/>
</dbReference>
<organism evidence="1">
    <name type="scientific">Demequina capsici</name>
    <dbReference type="NCBI Taxonomy" id="3075620"/>
    <lineage>
        <taxon>Bacteria</taxon>
        <taxon>Bacillati</taxon>
        <taxon>Actinomycetota</taxon>
        <taxon>Actinomycetes</taxon>
        <taxon>Micrococcales</taxon>
        <taxon>Demequinaceae</taxon>
        <taxon>Demequina</taxon>
    </lineage>
</organism>
<protein>
    <submittedName>
        <fullName evidence="1">3-methyladenine DNA glycosylase</fullName>
    </submittedName>
</protein>
<proteinExistence type="predicted"/>